<dbReference type="PANTHER" id="PTHR10655">
    <property type="entry name" value="LYSOPHOSPHOLIPASE-RELATED"/>
    <property type="match status" value="1"/>
</dbReference>
<dbReference type="Gene3D" id="3.40.50.1820">
    <property type="entry name" value="alpha/beta hydrolase"/>
    <property type="match status" value="1"/>
</dbReference>
<evidence type="ECO:0000256" key="2">
    <source>
        <dbReference type="ARBA" id="ARBA00022801"/>
    </source>
</evidence>
<comment type="similarity">
    <text evidence="1">Belongs to the AB hydrolase superfamily. AB hydrolase 2 family.</text>
</comment>
<accession>A0ABP0QZD1</accession>
<dbReference type="SUPFAM" id="SSF53474">
    <property type="entry name" value="alpha/beta-Hydrolases"/>
    <property type="match status" value="1"/>
</dbReference>
<dbReference type="Proteomes" id="UP001642484">
    <property type="component" value="Unassembled WGS sequence"/>
</dbReference>
<evidence type="ECO:0000313" key="5">
    <source>
        <dbReference type="Proteomes" id="UP001642484"/>
    </source>
</evidence>
<keyword evidence="5" id="KW-1185">Reference proteome</keyword>
<proteinExistence type="inferred from homology"/>
<dbReference type="PANTHER" id="PTHR10655:SF17">
    <property type="entry name" value="LYSOPHOSPHOLIPASE-LIKE PROTEIN 1"/>
    <property type="match status" value="1"/>
</dbReference>
<reference evidence="4 5" key="1">
    <citation type="submission" date="2024-02" db="EMBL/GenBank/DDBJ databases">
        <authorList>
            <person name="Chen Y."/>
            <person name="Shah S."/>
            <person name="Dougan E. K."/>
            <person name="Thang M."/>
            <person name="Chan C."/>
        </authorList>
    </citation>
    <scope>NUCLEOTIDE SEQUENCE [LARGE SCALE GENOMIC DNA]</scope>
</reference>
<comment type="caution">
    <text evidence="4">The sequence shown here is derived from an EMBL/GenBank/DDBJ whole genome shotgun (WGS) entry which is preliminary data.</text>
</comment>
<dbReference type="InterPro" id="IPR029058">
    <property type="entry name" value="AB_hydrolase_fold"/>
</dbReference>
<feature type="domain" description="Phospholipase/carboxylesterase/thioesterase" evidence="3">
    <location>
        <begin position="104"/>
        <end position="313"/>
    </location>
</feature>
<gene>
    <name evidence="4" type="ORF">CCMP2556_LOCUS44605</name>
</gene>
<dbReference type="InterPro" id="IPR050565">
    <property type="entry name" value="LYPA1-2/EST-like"/>
</dbReference>
<dbReference type="InterPro" id="IPR003140">
    <property type="entry name" value="PLipase/COase/thioEstase"/>
</dbReference>
<organism evidence="4 5">
    <name type="scientific">Durusdinium trenchii</name>
    <dbReference type="NCBI Taxonomy" id="1381693"/>
    <lineage>
        <taxon>Eukaryota</taxon>
        <taxon>Sar</taxon>
        <taxon>Alveolata</taxon>
        <taxon>Dinophyceae</taxon>
        <taxon>Suessiales</taxon>
        <taxon>Symbiodiniaceae</taxon>
        <taxon>Durusdinium</taxon>
    </lineage>
</organism>
<evidence type="ECO:0000313" key="4">
    <source>
        <dbReference type="EMBL" id="CAK9093319.1"/>
    </source>
</evidence>
<protein>
    <recommendedName>
        <fullName evidence="3">Phospholipase/carboxylesterase/thioesterase domain-containing protein</fullName>
    </recommendedName>
</protein>
<dbReference type="EMBL" id="CAXAMN010025195">
    <property type="protein sequence ID" value="CAK9093319.1"/>
    <property type="molecule type" value="Genomic_DNA"/>
</dbReference>
<keyword evidence="2" id="KW-0378">Hydrolase</keyword>
<name>A0ABP0QZD1_9DINO</name>
<evidence type="ECO:0000256" key="1">
    <source>
        <dbReference type="ARBA" id="ARBA00006499"/>
    </source>
</evidence>
<evidence type="ECO:0000259" key="3">
    <source>
        <dbReference type="Pfam" id="PF02230"/>
    </source>
</evidence>
<dbReference type="Pfam" id="PF02230">
    <property type="entry name" value="Abhydrolase_2"/>
    <property type="match status" value="1"/>
</dbReference>
<sequence>MHHTQVFVPAIDLADIPLWTSMNGILCGLAMSPVGLVAYSVDLWRTPGGPVRPSALTARPQPLQVASCPARRRRMAWLALLGVVPKAALASAAPSSPARVPAGAGSAAIVFLHGSGDSGTGFKRYLDAVDPELLEELQSQEVQTFWPDSEAQPYTLAGGMVMPIWYDRSGLPPSAPEKTDSVERSVQRLMQLIQEVEAAGVPPKRIVIGGFSMGGGIALQLALRHPEAIAGAFVLSSFMCDDAAVYERLQTPELTKVPILMMHGEADRFIRPQWGRQTAERLKSLGVATEFVEIPGLRHEMSRKEIQLLRRWLWQVLQLD</sequence>